<keyword evidence="2" id="KW-1185">Reference proteome</keyword>
<gene>
    <name evidence="1" type="ORF">MBAV_001266</name>
</gene>
<name>A0A0F3GXF0_9BACT</name>
<dbReference type="EMBL" id="LACI01000553">
    <property type="protein sequence ID" value="KJU86540.1"/>
    <property type="molecule type" value="Genomic_DNA"/>
</dbReference>
<organism evidence="1 2">
    <name type="scientific">Candidatus Magnetobacterium bavaricum</name>
    <dbReference type="NCBI Taxonomy" id="29290"/>
    <lineage>
        <taxon>Bacteria</taxon>
        <taxon>Pseudomonadati</taxon>
        <taxon>Nitrospirota</taxon>
        <taxon>Thermodesulfovibrionia</taxon>
        <taxon>Thermodesulfovibrionales</taxon>
        <taxon>Candidatus Magnetobacteriaceae</taxon>
        <taxon>Candidatus Magnetobacterium</taxon>
    </lineage>
</organism>
<reference evidence="1 2" key="1">
    <citation type="submission" date="2015-02" db="EMBL/GenBank/DDBJ databases">
        <title>Single-cell genomics of uncultivated deep-branching MTB reveals a conserved set of magnetosome genes.</title>
        <authorList>
            <person name="Kolinko S."/>
            <person name="Richter M."/>
            <person name="Glockner F.O."/>
            <person name="Brachmann A."/>
            <person name="Schuler D."/>
        </authorList>
    </citation>
    <scope>NUCLEOTIDE SEQUENCE [LARGE SCALE GENOMIC DNA]</scope>
    <source>
        <strain evidence="1">TM-1</strain>
    </source>
</reference>
<sequence>MRQNCLFRHFALYMPGHIVNFINDGNSPLFPNFVLEQVIQFDLLIHIVYYIIPCIKNSSVICPCQVSFKHAMIKVQ</sequence>
<evidence type="ECO:0000313" key="1">
    <source>
        <dbReference type="EMBL" id="KJU86540.1"/>
    </source>
</evidence>
<dbReference type="Proteomes" id="UP000033423">
    <property type="component" value="Unassembled WGS sequence"/>
</dbReference>
<protein>
    <submittedName>
        <fullName evidence="1">Uncharacterized protein</fullName>
    </submittedName>
</protein>
<dbReference type="AlphaFoldDB" id="A0A0F3GXF0"/>
<evidence type="ECO:0000313" key="2">
    <source>
        <dbReference type="Proteomes" id="UP000033423"/>
    </source>
</evidence>
<comment type="caution">
    <text evidence="1">The sequence shown here is derived from an EMBL/GenBank/DDBJ whole genome shotgun (WGS) entry which is preliminary data.</text>
</comment>
<accession>A0A0F3GXF0</accession>
<proteinExistence type="predicted"/>